<keyword evidence="2" id="KW-0472">Membrane</keyword>
<gene>
    <name evidence="3" type="ORF">MRATA1EN1_LOCUS13782</name>
</gene>
<keyword evidence="2" id="KW-0812">Transmembrane</keyword>
<evidence type="ECO:0000256" key="2">
    <source>
        <dbReference type="SAM" id="Phobius"/>
    </source>
</evidence>
<keyword evidence="2" id="KW-1133">Transmembrane helix</keyword>
<evidence type="ECO:0000313" key="3">
    <source>
        <dbReference type="EMBL" id="CAI9164820.1"/>
    </source>
</evidence>
<dbReference type="EMBL" id="OX459959">
    <property type="protein sequence ID" value="CAI9164820.1"/>
    <property type="molecule type" value="Genomic_DNA"/>
</dbReference>
<evidence type="ECO:0000256" key="1">
    <source>
        <dbReference type="SAM" id="MobiDB-lite"/>
    </source>
</evidence>
<name>A0ABN8YTA2_RANTA</name>
<organism evidence="3 4">
    <name type="scientific">Rangifer tarandus platyrhynchus</name>
    <name type="common">Svalbard reindeer</name>
    <dbReference type="NCBI Taxonomy" id="3082113"/>
    <lineage>
        <taxon>Eukaryota</taxon>
        <taxon>Metazoa</taxon>
        <taxon>Chordata</taxon>
        <taxon>Craniata</taxon>
        <taxon>Vertebrata</taxon>
        <taxon>Euteleostomi</taxon>
        <taxon>Mammalia</taxon>
        <taxon>Eutheria</taxon>
        <taxon>Laurasiatheria</taxon>
        <taxon>Artiodactyla</taxon>
        <taxon>Ruminantia</taxon>
        <taxon>Pecora</taxon>
        <taxon>Cervidae</taxon>
        <taxon>Odocoileinae</taxon>
        <taxon>Rangifer</taxon>
    </lineage>
</organism>
<keyword evidence="4" id="KW-1185">Reference proteome</keyword>
<dbReference type="Proteomes" id="UP001176941">
    <property type="component" value="Chromosome 23"/>
</dbReference>
<accession>A0ABN8YTA2</accession>
<protein>
    <submittedName>
        <fullName evidence="3">Uncharacterized protein</fullName>
    </submittedName>
</protein>
<proteinExistence type="predicted"/>
<feature type="compositionally biased region" description="Basic and acidic residues" evidence="1">
    <location>
        <begin position="114"/>
        <end position="129"/>
    </location>
</feature>
<feature type="transmembrane region" description="Helical" evidence="2">
    <location>
        <begin position="12"/>
        <end position="32"/>
    </location>
</feature>
<reference evidence="3" key="1">
    <citation type="submission" date="2023-04" db="EMBL/GenBank/DDBJ databases">
        <authorList>
            <consortium name="ELIXIR-Norway"/>
        </authorList>
    </citation>
    <scope>NUCLEOTIDE SEQUENCE [LARGE SCALE GENOMIC DNA]</scope>
</reference>
<sequence>MCLSYKARFWDVLHACTSLVGTLALGMALLLYEGSFLNAVEPEGSLHWGRLYFITPRQSEGTGLWNSGGLSLEAGGLAGPWTPQRGRSVGGRGHPSSRLCLAGSCPLSPTGLARPRDSHRGARCSEKQR</sequence>
<feature type="region of interest" description="Disordered" evidence="1">
    <location>
        <begin position="106"/>
        <end position="129"/>
    </location>
</feature>
<evidence type="ECO:0000313" key="4">
    <source>
        <dbReference type="Proteomes" id="UP001176941"/>
    </source>
</evidence>